<protein>
    <submittedName>
        <fullName evidence="1">Uncharacterized protein</fullName>
    </submittedName>
</protein>
<keyword evidence="2" id="KW-1185">Reference proteome</keyword>
<dbReference type="AlphaFoldDB" id="A0A7X6ICG1"/>
<dbReference type="Proteomes" id="UP000534783">
    <property type="component" value="Unassembled WGS sequence"/>
</dbReference>
<sequence>MSITSVYTSPEKQLEKWRELNDFIKKQFAKDAIPDEAFKAIEPKLKGLTSKSRLFYGFGDNGQGQADPFLTGHIFATYLTGKYHLDKSRFVDFYPSPPDPLRFDFYRPKIKMRDGAAPRPKGFYIKELLPKDYEEGLGAAYKDQSPNDIRKMSPWGIGPEGFEFLAVEEAYYPLLSEKKVPVYVLGDYSVSPYGESDFSSTIFIGAAREKVEIGCTNSRDNIAKYRASHFAS</sequence>
<reference evidence="1 2" key="1">
    <citation type="journal article" date="2020" name="Nature">
        <title>Bacterial chemolithoautotrophy via manganese oxidation.</title>
        <authorList>
            <person name="Yu H."/>
            <person name="Leadbetter J.R."/>
        </authorList>
    </citation>
    <scope>NUCLEOTIDE SEQUENCE [LARGE SCALE GENOMIC DNA]</scope>
    <source>
        <strain evidence="1 2">Mn-1</strain>
    </source>
</reference>
<gene>
    <name evidence="1" type="ORF">MNODULE_17330</name>
</gene>
<accession>A0A7X6ICG1</accession>
<proteinExistence type="predicted"/>
<dbReference type="RefSeq" id="WP_168062235.1">
    <property type="nucleotide sequence ID" value="NZ_VTOW01000003.1"/>
</dbReference>
<evidence type="ECO:0000313" key="2">
    <source>
        <dbReference type="Proteomes" id="UP000534783"/>
    </source>
</evidence>
<name>A0A7X6ICG1_9BACT</name>
<comment type="caution">
    <text evidence="1">The sequence shown here is derived from an EMBL/GenBank/DDBJ whole genome shotgun (WGS) entry which is preliminary data.</text>
</comment>
<dbReference type="EMBL" id="VTOW01000003">
    <property type="protein sequence ID" value="NKE72516.1"/>
    <property type="molecule type" value="Genomic_DNA"/>
</dbReference>
<evidence type="ECO:0000313" key="1">
    <source>
        <dbReference type="EMBL" id="NKE72516.1"/>
    </source>
</evidence>
<organism evidence="1 2">
    <name type="scientific">Candidatus Manganitrophus noduliformans</name>
    <dbReference type="NCBI Taxonomy" id="2606439"/>
    <lineage>
        <taxon>Bacteria</taxon>
        <taxon>Pseudomonadati</taxon>
        <taxon>Nitrospirota</taxon>
        <taxon>Nitrospiria</taxon>
        <taxon>Candidatus Troglogloeales</taxon>
        <taxon>Candidatus Manganitrophaceae</taxon>
        <taxon>Candidatus Manganitrophus</taxon>
    </lineage>
</organism>